<dbReference type="AlphaFoldDB" id="E9T301"/>
<accession>E9T301</accession>
<reference evidence="1" key="1">
    <citation type="submission" date="2011-01" db="EMBL/GenBank/DDBJ databases">
        <authorList>
            <person name="Muzny D."/>
            <person name="Qin X."/>
            <person name="Buhay C."/>
            <person name="Dugan-Rocha S."/>
            <person name="Ding Y."/>
            <person name="Chen G."/>
            <person name="Hawes A."/>
            <person name="Holder M."/>
            <person name="Jhangiani S."/>
            <person name="Johnson A."/>
            <person name="Khan Z."/>
            <person name="Li Z."/>
            <person name="Liu W."/>
            <person name="Liu X."/>
            <person name="Perez L."/>
            <person name="Shen H."/>
            <person name="Wang Q."/>
            <person name="Watt J."/>
            <person name="Xi L."/>
            <person name="Xin Y."/>
            <person name="Zhou J."/>
            <person name="Deng J."/>
            <person name="Jiang H."/>
            <person name="Liu Y."/>
            <person name="Qu J."/>
            <person name="Song X.-Z."/>
            <person name="Zhang L."/>
            <person name="Villasana D."/>
            <person name="Johnson A."/>
            <person name="Liu J."/>
            <person name="Liyanage D."/>
            <person name="Lorensuhewa L."/>
            <person name="Robinson T."/>
            <person name="Song A."/>
            <person name="Song B.-B."/>
            <person name="Dinh H."/>
            <person name="Thornton R."/>
            <person name="Coyle M."/>
            <person name="Francisco L."/>
            <person name="Jackson L."/>
            <person name="Javaid M."/>
            <person name="Korchina V."/>
            <person name="Kovar C."/>
            <person name="Mata R."/>
            <person name="Mathew T."/>
            <person name="Ngo R."/>
            <person name="Nguyen L."/>
            <person name="Nguyen N."/>
            <person name="Okwuonu G."/>
            <person name="Ongeri F."/>
            <person name="Pham C."/>
            <person name="Simmons D."/>
            <person name="Wilczek-Boney K."/>
            <person name="Hale W."/>
            <person name="Jakkamsetti A."/>
            <person name="Pham P."/>
            <person name="Ruth R."/>
            <person name="San Lucas F."/>
            <person name="Warren J."/>
            <person name="Zhang J."/>
            <person name="Zhao Z."/>
            <person name="Zhou C."/>
            <person name="Zhu D."/>
            <person name="Lee S."/>
            <person name="Bess C."/>
            <person name="Blankenburg K."/>
            <person name="Forbes L."/>
            <person name="Fu Q."/>
            <person name="Gubbala S."/>
            <person name="Hirani K."/>
            <person name="Jayaseelan J.C."/>
            <person name="Lara F."/>
            <person name="Munidasa M."/>
            <person name="Palculict T."/>
            <person name="Patil S."/>
            <person name="Pu L.-L."/>
            <person name="Saada N."/>
            <person name="Tang L."/>
            <person name="Weissenberger G."/>
            <person name="Zhu Y."/>
            <person name="Hemphill L."/>
            <person name="Shang Y."/>
            <person name="Youmans B."/>
            <person name="Ayvaz T."/>
            <person name="Ross M."/>
            <person name="Santibanez J."/>
            <person name="Aqrawi P."/>
            <person name="Gross S."/>
            <person name="Joshi V."/>
            <person name="Fowler G."/>
            <person name="Nazareth L."/>
            <person name="Reid J."/>
            <person name="Worley K."/>
            <person name="Petrosino J."/>
            <person name="Highlander S."/>
            <person name="Gibbs R."/>
        </authorList>
    </citation>
    <scope>NUCLEOTIDE SEQUENCE [LARGE SCALE GENOMIC DNA]</scope>
    <source>
        <strain evidence="1">ATCC 33707</strain>
    </source>
</reference>
<sequence length="39" mass="4613">MLWVSGSVPRFAHLARFHGWDSRDKCAKREGRKYGWGYT</sequence>
<evidence type="ECO:0000313" key="2">
    <source>
        <dbReference type="Proteomes" id="UP000004245"/>
    </source>
</evidence>
<dbReference type="Proteomes" id="UP000004245">
    <property type="component" value="Unassembled WGS sequence"/>
</dbReference>
<proteinExistence type="predicted"/>
<name>E9T301_RHOHA</name>
<dbReference type="HOGENOM" id="CLU_3316048_0_0_11"/>
<gene>
    <name evidence="1" type="ORF">HMPREF0724_13030</name>
</gene>
<dbReference type="EMBL" id="ADNW02000013">
    <property type="protein sequence ID" value="EGD23213.1"/>
    <property type="molecule type" value="Genomic_DNA"/>
</dbReference>
<keyword evidence="2" id="KW-1185">Reference proteome</keyword>
<organism evidence="1 2">
    <name type="scientific">Prescottella equi ATCC 33707</name>
    <dbReference type="NCBI Taxonomy" id="525370"/>
    <lineage>
        <taxon>Bacteria</taxon>
        <taxon>Bacillati</taxon>
        <taxon>Actinomycetota</taxon>
        <taxon>Actinomycetes</taxon>
        <taxon>Mycobacteriales</taxon>
        <taxon>Nocardiaceae</taxon>
        <taxon>Prescottella</taxon>
    </lineage>
</organism>
<evidence type="ECO:0000313" key="1">
    <source>
        <dbReference type="EMBL" id="EGD23213.1"/>
    </source>
</evidence>
<comment type="caution">
    <text evidence="1">The sequence shown here is derived from an EMBL/GenBank/DDBJ whole genome shotgun (WGS) entry which is preliminary data.</text>
</comment>
<protein>
    <submittedName>
        <fullName evidence="1">Uncharacterized protein</fullName>
    </submittedName>
</protein>